<dbReference type="Proteomes" id="UP000054928">
    <property type="component" value="Unassembled WGS sequence"/>
</dbReference>
<name>A0A0P1A4H0_PLAHL</name>
<sequence>MYFLTLLKEIVIFYYLAYCLDASNCDRLAFSHPIGAAFGTSSGSVTFSGKTTGTLSLGTGGQKFQGEHTRINDPMASKEERCQKLLARFSPRVDAKTCMCVDPSCAFIQLSMT</sequence>
<organism evidence="2 3">
    <name type="scientific">Plasmopara halstedii</name>
    <name type="common">Downy mildew of sunflower</name>
    <dbReference type="NCBI Taxonomy" id="4781"/>
    <lineage>
        <taxon>Eukaryota</taxon>
        <taxon>Sar</taxon>
        <taxon>Stramenopiles</taxon>
        <taxon>Oomycota</taxon>
        <taxon>Peronosporomycetes</taxon>
        <taxon>Peronosporales</taxon>
        <taxon>Peronosporaceae</taxon>
        <taxon>Plasmopara</taxon>
    </lineage>
</organism>
<accession>A0A0P1A4H0</accession>
<evidence type="ECO:0000256" key="1">
    <source>
        <dbReference type="SAM" id="SignalP"/>
    </source>
</evidence>
<dbReference type="EMBL" id="CCYD01000041">
    <property type="protein sequence ID" value="CEG35415.1"/>
    <property type="molecule type" value="Genomic_DNA"/>
</dbReference>
<evidence type="ECO:0008006" key="4">
    <source>
        <dbReference type="Google" id="ProtNLM"/>
    </source>
</evidence>
<evidence type="ECO:0000313" key="2">
    <source>
        <dbReference type="EMBL" id="CEG35415.1"/>
    </source>
</evidence>
<feature type="chain" id="PRO_5006058370" description="RxLR-like protein" evidence="1">
    <location>
        <begin position="23"/>
        <end position="113"/>
    </location>
</feature>
<feature type="signal peptide" evidence="1">
    <location>
        <begin position="1"/>
        <end position="22"/>
    </location>
</feature>
<keyword evidence="3" id="KW-1185">Reference proteome</keyword>
<dbReference type="AlphaFoldDB" id="A0A0P1A4H0"/>
<reference evidence="3" key="1">
    <citation type="submission" date="2014-09" db="EMBL/GenBank/DDBJ databases">
        <authorList>
            <person name="Sharma Rahul"/>
            <person name="Thines Marco"/>
        </authorList>
    </citation>
    <scope>NUCLEOTIDE SEQUENCE [LARGE SCALE GENOMIC DNA]</scope>
</reference>
<protein>
    <recommendedName>
        <fullName evidence="4">RxLR-like protein</fullName>
    </recommendedName>
</protein>
<dbReference type="GeneID" id="36404592"/>
<dbReference type="RefSeq" id="XP_024571784.1">
    <property type="nucleotide sequence ID" value="XM_024723926.1"/>
</dbReference>
<proteinExistence type="predicted"/>
<keyword evidence="1" id="KW-0732">Signal</keyword>
<evidence type="ECO:0000313" key="3">
    <source>
        <dbReference type="Proteomes" id="UP000054928"/>
    </source>
</evidence>